<dbReference type="AlphaFoldDB" id="V2WFS6"/>
<keyword evidence="3" id="KW-1185">Reference proteome</keyword>
<reference evidence="2 3" key="1">
    <citation type="journal article" date="2014" name="BMC Genomics">
        <title>Genome and secretome analysis of the hemibiotrophic fungal pathogen, Moniliophthora roreri, which causes frosty pod rot disease of cacao: mechanisms of the biotrophic and necrotrophic phases.</title>
        <authorList>
            <person name="Meinhardt L.W."/>
            <person name="Costa G.G.L."/>
            <person name="Thomazella D.P.T."/>
            <person name="Teixeira P.J.P.L."/>
            <person name="Carazzolle M.F."/>
            <person name="Schuster S.C."/>
            <person name="Carlson J.E."/>
            <person name="Guiltinan M.J."/>
            <person name="Mieczkowski P."/>
            <person name="Farmer A."/>
            <person name="Ramaraj T."/>
            <person name="Crozier J."/>
            <person name="Davis R.E."/>
            <person name="Shao J."/>
            <person name="Melnick R.L."/>
            <person name="Pereira G.A.G."/>
            <person name="Bailey B.A."/>
        </authorList>
    </citation>
    <scope>NUCLEOTIDE SEQUENCE [LARGE SCALE GENOMIC DNA]</scope>
    <source>
        <strain evidence="2 3">MCA 2997</strain>
    </source>
</reference>
<feature type="region of interest" description="Disordered" evidence="1">
    <location>
        <begin position="45"/>
        <end position="95"/>
    </location>
</feature>
<evidence type="ECO:0000313" key="3">
    <source>
        <dbReference type="Proteomes" id="UP000017559"/>
    </source>
</evidence>
<proteinExistence type="predicted"/>
<evidence type="ECO:0000256" key="1">
    <source>
        <dbReference type="SAM" id="MobiDB-lite"/>
    </source>
</evidence>
<name>V2WFS6_MONRO</name>
<evidence type="ECO:0000313" key="2">
    <source>
        <dbReference type="EMBL" id="ESK85668.1"/>
    </source>
</evidence>
<organism evidence="2 3">
    <name type="scientific">Moniliophthora roreri (strain MCA 2997)</name>
    <name type="common">Cocoa frosty pod rot fungus</name>
    <name type="synonym">Crinipellis roreri</name>
    <dbReference type="NCBI Taxonomy" id="1381753"/>
    <lineage>
        <taxon>Eukaryota</taxon>
        <taxon>Fungi</taxon>
        <taxon>Dikarya</taxon>
        <taxon>Basidiomycota</taxon>
        <taxon>Agaricomycotina</taxon>
        <taxon>Agaricomycetes</taxon>
        <taxon>Agaricomycetidae</taxon>
        <taxon>Agaricales</taxon>
        <taxon>Marasmiineae</taxon>
        <taxon>Marasmiaceae</taxon>
        <taxon>Moniliophthora</taxon>
    </lineage>
</organism>
<dbReference type="Proteomes" id="UP000017559">
    <property type="component" value="Unassembled WGS sequence"/>
</dbReference>
<comment type="caution">
    <text evidence="2">The sequence shown here is derived from an EMBL/GenBank/DDBJ whole genome shotgun (WGS) entry which is preliminary data.</text>
</comment>
<feature type="compositionally biased region" description="Basic residues" evidence="1">
    <location>
        <begin position="57"/>
        <end position="80"/>
    </location>
</feature>
<accession>V2WFS6</accession>
<sequence length="95" mass="11010">MFYSPRSQPQPLYYSTYPTQLQAYAAAYRPSYYYSQPGYGYGSSPRTPNVVVVSSPRPHHHHHRHGHHHRHRCSHHHGHSHGGYYATPGYAYTGY</sequence>
<gene>
    <name evidence="2" type="ORF">Moror_9937</name>
</gene>
<dbReference type="HOGENOM" id="CLU_2373289_0_0_1"/>
<feature type="compositionally biased region" description="Low complexity" evidence="1">
    <location>
        <begin position="82"/>
        <end position="95"/>
    </location>
</feature>
<dbReference type="KEGG" id="mrr:Moror_9937"/>
<protein>
    <submittedName>
        <fullName evidence="2">Uncharacterized protein</fullName>
    </submittedName>
</protein>
<dbReference type="EMBL" id="AWSO01001039">
    <property type="protein sequence ID" value="ESK85668.1"/>
    <property type="molecule type" value="Genomic_DNA"/>
</dbReference>